<accession>A0A0P0XW17</accession>
<reference evidence="3" key="1">
    <citation type="journal article" date="2005" name="Nature">
        <title>The map-based sequence of the rice genome.</title>
        <authorList>
            <consortium name="International rice genome sequencing project (IRGSP)"/>
            <person name="Matsumoto T."/>
            <person name="Wu J."/>
            <person name="Kanamori H."/>
            <person name="Katayose Y."/>
            <person name="Fujisawa M."/>
            <person name="Namiki N."/>
            <person name="Mizuno H."/>
            <person name="Yamamoto K."/>
            <person name="Antonio B.A."/>
            <person name="Baba T."/>
            <person name="Sakata K."/>
            <person name="Nagamura Y."/>
            <person name="Aoki H."/>
            <person name="Arikawa K."/>
            <person name="Arita K."/>
            <person name="Bito T."/>
            <person name="Chiden Y."/>
            <person name="Fujitsuka N."/>
            <person name="Fukunaka R."/>
            <person name="Hamada M."/>
            <person name="Harada C."/>
            <person name="Hayashi A."/>
            <person name="Hijishita S."/>
            <person name="Honda M."/>
            <person name="Hosokawa S."/>
            <person name="Ichikawa Y."/>
            <person name="Idonuma A."/>
            <person name="Iijima M."/>
            <person name="Ikeda M."/>
            <person name="Ikeno M."/>
            <person name="Ito K."/>
            <person name="Ito S."/>
            <person name="Ito T."/>
            <person name="Ito Y."/>
            <person name="Ito Y."/>
            <person name="Iwabuchi A."/>
            <person name="Kamiya K."/>
            <person name="Karasawa W."/>
            <person name="Kurita K."/>
            <person name="Katagiri S."/>
            <person name="Kikuta A."/>
            <person name="Kobayashi H."/>
            <person name="Kobayashi N."/>
            <person name="Machita K."/>
            <person name="Maehara T."/>
            <person name="Masukawa M."/>
            <person name="Mizubayashi T."/>
            <person name="Mukai Y."/>
            <person name="Nagasaki H."/>
            <person name="Nagata Y."/>
            <person name="Naito S."/>
            <person name="Nakashima M."/>
            <person name="Nakama Y."/>
            <person name="Nakamichi Y."/>
            <person name="Nakamura M."/>
            <person name="Meguro A."/>
            <person name="Negishi M."/>
            <person name="Ohta I."/>
            <person name="Ohta T."/>
            <person name="Okamoto M."/>
            <person name="Ono N."/>
            <person name="Saji S."/>
            <person name="Sakaguchi M."/>
            <person name="Sakai K."/>
            <person name="Shibata M."/>
            <person name="Shimokawa T."/>
            <person name="Song J."/>
            <person name="Takazaki Y."/>
            <person name="Terasawa K."/>
            <person name="Tsugane M."/>
            <person name="Tsuji K."/>
            <person name="Ueda S."/>
            <person name="Waki K."/>
            <person name="Yamagata H."/>
            <person name="Yamamoto M."/>
            <person name="Yamamoto S."/>
            <person name="Yamane H."/>
            <person name="Yoshiki S."/>
            <person name="Yoshihara R."/>
            <person name="Yukawa K."/>
            <person name="Zhong H."/>
            <person name="Yano M."/>
            <person name="Yuan Q."/>
            <person name="Ouyang S."/>
            <person name="Liu J."/>
            <person name="Jones K.M."/>
            <person name="Gansberger K."/>
            <person name="Moffat K."/>
            <person name="Hill J."/>
            <person name="Bera J."/>
            <person name="Fadrosh D."/>
            <person name="Jin S."/>
            <person name="Johri S."/>
            <person name="Kim M."/>
            <person name="Overton L."/>
            <person name="Reardon M."/>
            <person name="Tsitrin T."/>
            <person name="Vuong H."/>
            <person name="Weaver B."/>
            <person name="Ciecko A."/>
            <person name="Tallon L."/>
            <person name="Jackson J."/>
            <person name="Pai G."/>
            <person name="Aken S.V."/>
            <person name="Utterback T."/>
            <person name="Reidmuller S."/>
            <person name="Feldblyum T."/>
            <person name="Hsiao J."/>
            <person name="Zismann V."/>
            <person name="Iobst S."/>
            <person name="de Vazeille A.R."/>
            <person name="Buell C.R."/>
            <person name="Ying K."/>
            <person name="Li Y."/>
            <person name="Lu T."/>
            <person name="Huang Y."/>
            <person name="Zhao Q."/>
            <person name="Feng Q."/>
            <person name="Zhang L."/>
            <person name="Zhu J."/>
            <person name="Weng Q."/>
            <person name="Mu J."/>
            <person name="Lu Y."/>
            <person name="Fan D."/>
            <person name="Liu Y."/>
            <person name="Guan J."/>
            <person name="Zhang Y."/>
            <person name="Yu S."/>
            <person name="Liu X."/>
            <person name="Zhang Y."/>
            <person name="Hong G."/>
            <person name="Han B."/>
            <person name="Choisne N."/>
            <person name="Demange N."/>
            <person name="Orjeda G."/>
            <person name="Samain S."/>
            <person name="Cattolico L."/>
            <person name="Pelletier E."/>
            <person name="Couloux A."/>
            <person name="Segurens B."/>
            <person name="Wincker P."/>
            <person name="D'Hont A."/>
            <person name="Scarpelli C."/>
            <person name="Weissenbach J."/>
            <person name="Salanoubat M."/>
            <person name="Quetier F."/>
            <person name="Yu Y."/>
            <person name="Kim H.R."/>
            <person name="Rambo T."/>
            <person name="Currie J."/>
            <person name="Collura K."/>
            <person name="Luo M."/>
            <person name="Yang T."/>
            <person name="Ammiraju J.S.S."/>
            <person name="Engler F."/>
            <person name="Soderlund C."/>
            <person name="Wing R.A."/>
            <person name="Palmer L.E."/>
            <person name="de la Bastide M."/>
            <person name="Spiegel L."/>
            <person name="Nascimento L."/>
            <person name="Zutavern T."/>
            <person name="O'Shaughnessy A."/>
            <person name="Dike S."/>
            <person name="Dedhia N."/>
            <person name="Preston R."/>
            <person name="Balija V."/>
            <person name="McCombie W.R."/>
            <person name="Chow T."/>
            <person name="Chen H."/>
            <person name="Chung M."/>
            <person name="Chen C."/>
            <person name="Shaw J."/>
            <person name="Wu H."/>
            <person name="Hsiao K."/>
            <person name="Chao Y."/>
            <person name="Chu M."/>
            <person name="Cheng C."/>
            <person name="Hour A."/>
            <person name="Lee P."/>
            <person name="Lin S."/>
            <person name="Lin Y."/>
            <person name="Liou J."/>
            <person name="Liu S."/>
            <person name="Hsing Y."/>
            <person name="Raghuvanshi S."/>
            <person name="Mohanty A."/>
            <person name="Bharti A.K."/>
            <person name="Gaur A."/>
            <person name="Gupta V."/>
            <person name="Kumar D."/>
            <person name="Ravi V."/>
            <person name="Vij S."/>
            <person name="Kapur A."/>
            <person name="Khurana P."/>
            <person name="Khurana P."/>
            <person name="Khurana J.P."/>
            <person name="Tyagi A.K."/>
            <person name="Gaikwad K."/>
            <person name="Singh A."/>
            <person name="Dalal V."/>
            <person name="Srivastava S."/>
            <person name="Dixit A."/>
            <person name="Pal A.K."/>
            <person name="Ghazi I.A."/>
            <person name="Yadav M."/>
            <person name="Pandit A."/>
            <person name="Bhargava A."/>
            <person name="Sureshbabu K."/>
            <person name="Batra K."/>
            <person name="Sharma T.R."/>
            <person name="Mohapatra T."/>
            <person name="Singh N.K."/>
            <person name="Messing J."/>
            <person name="Nelson A.B."/>
            <person name="Fuks G."/>
            <person name="Kavchok S."/>
            <person name="Keizer G."/>
            <person name="Linton E."/>
            <person name="Llaca V."/>
            <person name="Song R."/>
            <person name="Tanyolac B."/>
            <person name="Young S."/>
            <person name="Ho-Il K."/>
            <person name="Hahn J.H."/>
            <person name="Sangsakoo G."/>
            <person name="Vanavichit A."/>
            <person name="de Mattos Luiz.A.T."/>
            <person name="Zimmer P.D."/>
            <person name="Malone G."/>
            <person name="Dellagostin O."/>
            <person name="de Oliveira A.C."/>
            <person name="Bevan M."/>
            <person name="Bancroft I."/>
            <person name="Minx P."/>
            <person name="Cordum H."/>
            <person name="Wilson R."/>
            <person name="Cheng Z."/>
            <person name="Jin W."/>
            <person name="Jiang J."/>
            <person name="Leong S.A."/>
            <person name="Iwama H."/>
            <person name="Gojobori T."/>
            <person name="Itoh T."/>
            <person name="Niimura Y."/>
            <person name="Fujii Y."/>
            <person name="Habara T."/>
            <person name="Sakai H."/>
            <person name="Sato Y."/>
            <person name="Wilson G."/>
            <person name="Kumar K."/>
            <person name="McCouch S."/>
            <person name="Juretic N."/>
            <person name="Hoen D."/>
            <person name="Wright S."/>
            <person name="Bruskiewich R."/>
            <person name="Bureau T."/>
            <person name="Miyao A."/>
            <person name="Hirochika H."/>
            <person name="Nishikawa T."/>
            <person name="Kadowaki K."/>
            <person name="Sugiura M."/>
            <person name="Burr B."/>
            <person name="Sasaki T."/>
        </authorList>
    </citation>
    <scope>NUCLEOTIDE SEQUENCE [LARGE SCALE GENOMIC DNA]</scope>
    <source>
        <strain evidence="3">cv. Nipponbare</strain>
    </source>
</reference>
<dbReference type="AlphaFoldDB" id="A0A0P0XW17"/>
<dbReference type="Proteomes" id="UP000059680">
    <property type="component" value="Chromosome 10"/>
</dbReference>
<dbReference type="PaxDb" id="39947-A0A0P0XW17"/>
<dbReference type="EMBL" id="AP014966">
    <property type="protein sequence ID" value="BAT11321.1"/>
    <property type="molecule type" value="Genomic_DNA"/>
</dbReference>
<organism evidence="2 3">
    <name type="scientific">Oryza sativa subsp. japonica</name>
    <name type="common">Rice</name>
    <dbReference type="NCBI Taxonomy" id="39947"/>
    <lineage>
        <taxon>Eukaryota</taxon>
        <taxon>Viridiplantae</taxon>
        <taxon>Streptophyta</taxon>
        <taxon>Embryophyta</taxon>
        <taxon>Tracheophyta</taxon>
        <taxon>Spermatophyta</taxon>
        <taxon>Magnoliopsida</taxon>
        <taxon>Liliopsida</taxon>
        <taxon>Poales</taxon>
        <taxon>Poaceae</taxon>
        <taxon>BOP clade</taxon>
        <taxon>Oryzoideae</taxon>
        <taxon>Oryzeae</taxon>
        <taxon>Oryzinae</taxon>
        <taxon>Oryza</taxon>
        <taxon>Oryza sativa</taxon>
    </lineage>
</organism>
<sequence>GTRPISASSFAFAASPLSHTCIAIAVIVRTKLCSASAPPPSCSPNKKTSISSHLICRSIDSLQGELNNGVRVDHLAAAPHPDHNRRGGSLHHLPLAEW</sequence>
<dbReference type="Gramene" id="Os10t0479001-01">
    <property type="protein sequence ID" value="Os10t0479001-01"/>
    <property type="gene ID" value="Os10g0479001"/>
</dbReference>
<feature type="non-terminal residue" evidence="2">
    <location>
        <position position="98"/>
    </location>
</feature>
<keyword evidence="3" id="KW-1185">Reference proteome</keyword>
<feature type="region of interest" description="Disordered" evidence="1">
    <location>
        <begin position="78"/>
        <end position="98"/>
    </location>
</feature>
<protein>
    <submittedName>
        <fullName evidence="2">Os10g0479001 protein</fullName>
    </submittedName>
</protein>
<dbReference type="InParanoid" id="A0A0P0XW17"/>
<evidence type="ECO:0000313" key="3">
    <source>
        <dbReference type="Proteomes" id="UP000059680"/>
    </source>
</evidence>
<gene>
    <name evidence="2" type="ordered locus">Os10g0479001</name>
    <name evidence="2" type="ORF">OSNPB_100479001</name>
</gene>
<evidence type="ECO:0000313" key="2">
    <source>
        <dbReference type="EMBL" id="BAT11321.1"/>
    </source>
</evidence>
<dbReference type="FunCoup" id="A0A0P0XW17">
    <property type="interactions" value="271"/>
</dbReference>
<reference evidence="2 3" key="3">
    <citation type="journal article" date="2013" name="Rice">
        <title>Improvement of the Oryza sativa Nipponbare reference genome using next generation sequence and optical map data.</title>
        <authorList>
            <person name="Kawahara Y."/>
            <person name="de la Bastide M."/>
            <person name="Hamilton J.P."/>
            <person name="Kanamori H."/>
            <person name="McCombie W.R."/>
            <person name="Ouyang S."/>
            <person name="Schwartz D.C."/>
            <person name="Tanaka T."/>
            <person name="Wu J."/>
            <person name="Zhou S."/>
            <person name="Childs K.L."/>
            <person name="Davidson R.M."/>
            <person name="Lin H."/>
            <person name="Quesada-Ocampo L."/>
            <person name="Vaillancourt B."/>
            <person name="Sakai H."/>
            <person name="Lee S.S."/>
            <person name="Kim J."/>
            <person name="Numa H."/>
            <person name="Itoh T."/>
            <person name="Buell C.R."/>
            <person name="Matsumoto T."/>
        </authorList>
    </citation>
    <scope>NUCLEOTIDE SEQUENCE [LARGE SCALE GENOMIC DNA]</scope>
    <source>
        <strain evidence="3">cv. Nipponbare</strain>
    </source>
</reference>
<reference evidence="2 3" key="2">
    <citation type="journal article" date="2013" name="Plant Cell Physiol.">
        <title>Rice Annotation Project Database (RAP-DB): an integrative and interactive database for rice genomics.</title>
        <authorList>
            <person name="Sakai H."/>
            <person name="Lee S.S."/>
            <person name="Tanaka T."/>
            <person name="Numa H."/>
            <person name="Kim J."/>
            <person name="Kawahara Y."/>
            <person name="Wakimoto H."/>
            <person name="Yang C.C."/>
            <person name="Iwamoto M."/>
            <person name="Abe T."/>
            <person name="Yamada Y."/>
            <person name="Muto A."/>
            <person name="Inokuchi H."/>
            <person name="Ikemura T."/>
            <person name="Matsumoto T."/>
            <person name="Sasaki T."/>
            <person name="Itoh T."/>
        </authorList>
    </citation>
    <scope>NUCLEOTIDE SEQUENCE [LARGE SCALE GENOMIC DNA]</scope>
    <source>
        <strain evidence="3">cv. Nipponbare</strain>
    </source>
</reference>
<name>A0A0P0XW17_ORYSJ</name>
<proteinExistence type="predicted"/>
<evidence type="ECO:0000256" key="1">
    <source>
        <dbReference type="SAM" id="MobiDB-lite"/>
    </source>
</evidence>